<gene>
    <name evidence="4" type="ORF">CAMP_LOCUS10011</name>
</gene>
<sequence length="269" mass="31307">MKLILILFLLQLLKKIDTRINENDEEELQIRDLEREFEEELLMQQIRLEDLELPPDPNSESSLEHEAEMEERMLRYWKWFGGGIVHYQNVARSTIASNGIWLSGTTERLKAANMNKLVFDRDLMIEARQIVRQNPSFPTLEHRRQGVVFFRTVHLYTNDELLIQDVWQKNFDKILEIVSNWSPEFYTLEMFSAAADAFQMMLATATKVGCYGKLYDGTQAEAEDLTFVVCKYDQAARVSRQIFKLGPACSRCPSGFSCNDTLGLCDRRE</sequence>
<dbReference type="AlphaFoldDB" id="A0A9P1IL12"/>
<feature type="signal peptide" evidence="2">
    <location>
        <begin position="1"/>
        <end position="18"/>
    </location>
</feature>
<dbReference type="Pfam" id="PF00188">
    <property type="entry name" value="CAP"/>
    <property type="match status" value="1"/>
</dbReference>
<proteinExistence type="predicted"/>
<dbReference type="Gene3D" id="3.40.33.10">
    <property type="entry name" value="CAP"/>
    <property type="match status" value="1"/>
</dbReference>
<organism evidence="4 5">
    <name type="scientific">Caenorhabditis angaria</name>
    <dbReference type="NCBI Taxonomy" id="860376"/>
    <lineage>
        <taxon>Eukaryota</taxon>
        <taxon>Metazoa</taxon>
        <taxon>Ecdysozoa</taxon>
        <taxon>Nematoda</taxon>
        <taxon>Chromadorea</taxon>
        <taxon>Rhabditida</taxon>
        <taxon>Rhabditina</taxon>
        <taxon>Rhabditomorpha</taxon>
        <taxon>Rhabditoidea</taxon>
        <taxon>Rhabditidae</taxon>
        <taxon>Peloderinae</taxon>
        <taxon>Caenorhabditis</taxon>
    </lineage>
</organism>
<evidence type="ECO:0000259" key="3">
    <source>
        <dbReference type="Pfam" id="PF00188"/>
    </source>
</evidence>
<protein>
    <recommendedName>
        <fullName evidence="3">SCP domain-containing protein</fullName>
    </recommendedName>
</protein>
<evidence type="ECO:0000256" key="1">
    <source>
        <dbReference type="SAM" id="Coils"/>
    </source>
</evidence>
<keyword evidence="2" id="KW-0732">Signal</keyword>
<comment type="caution">
    <text evidence="4">The sequence shown here is derived from an EMBL/GenBank/DDBJ whole genome shotgun (WGS) entry which is preliminary data.</text>
</comment>
<dbReference type="EMBL" id="CANHGI010000004">
    <property type="protein sequence ID" value="CAI5447374.1"/>
    <property type="molecule type" value="Genomic_DNA"/>
</dbReference>
<feature type="domain" description="SCP" evidence="3">
    <location>
        <begin position="87"/>
        <end position="232"/>
    </location>
</feature>
<reference evidence="4" key="1">
    <citation type="submission" date="2022-11" db="EMBL/GenBank/DDBJ databases">
        <authorList>
            <person name="Kikuchi T."/>
        </authorList>
    </citation>
    <scope>NUCLEOTIDE SEQUENCE</scope>
    <source>
        <strain evidence="4">PS1010</strain>
    </source>
</reference>
<dbReference type="SUPFAM" id="SSF55797">
    <property type="entry name" value="PR-1-like"/>
    <property type="match status" value="1"/>
</dbReference>
<name>A0A9P1IL12_9PELO</name>
<feature type="coiled-coil region" evidence="1">
    <location>
        <begin position="16"/>
        <end position="43"/>
    </location>
</feature>
<dbReference type="InterPro" id="IPR035940">
    <property type="entry name" value="CAP_sf"/>
</dbReference>
<accession>A0A9P1IL12</accession>
<feature type="chain" id="PRO_5040127016" description="SCP domain-containing protein" evidence="2">
    <location>
        <begin position="19"/>
        <end position="269"/>
    </location>
</feature>
<evidence type="ECO:0000313" key="4">
    <source>
        <dbReference type="EMBL" id="CAI5447374.1"/>
    </source>
</evidence>
<keyword evidence="1" id="KW-0175">Coiled coil</keyword>
<keyword evidence="5" id="KW-1185">Reference proteome</keyword>
<evidence type="ECO:0000256" key="2">
    <source>
        <dbReference type="SAM" id="SignalP"/>
    </source>
</evidence>
<evidence type="ECO:0000313" key="5">
    <source>
        <dbReference type="Proteomes" id="UP001152747"/>
    </source>
</evidence>
<dbReference type="Proteomes" id="UP001152747">
    <property type="component" value="Unassembled WGS sequence"/>
</dbReference>
<dbReference type="InterPro" id="IPR014044">
    <property type="entry name" value="CAP_dom"/>
</dbReference>